<reference evidence="3 4" key="1">
    <citation type="submission" date="2019-07" db="EMBL/GenBank/DDBJ databases">
        <title>Ln-dependent methylotrophs.</title>
        <authorList>
            <person name="Tani A."/>
        </authorList>
    </citation>
    <scope>NUCLEOTIDE SEQUENCE [LARGE SCALE GENOMIC DNA]</scope>
    <source>
        <strain evidence="3 4">SM12</strain>
    </source>
</reference>
<organism evidence="3 4">
    <name type="scientific">Rhizobium straminoryzae</name>
    <dbReference type="NCBI Taxonomy" id="1387186"/>
    <lineage>
        <taxon>Bacteria</taxon>
        <taxon>Pseudomonadati</taxon>
        <taxon>Pseudomonadota</taxon>
        <taxon>Alphaproteobacteria</taxon>
        <taxon>Hyphomicrobiales</taxon>
        <taxon>Rhizobiaceae</taxon>
        <taxon>Rhizobium/Agrobacterium group</taxon>
        <taxon>Rhizobium</taxon>
    </lineage>
</organism>
<evidence type="ECO:0000259" key="2">
    <source>
        <dbReference type="PROSITE" id="PS50056"/>
    </source>
</evidence>
<dbReference type="PANTHER" id="PTHR31126">
    <property type="entry name" value="TYROSINE-PROTEIN PHOSPHATASE"/>
    <property type="match status" value="1"/>
</dbReference>
<evidence type="ECO:0000256" key="1">
    <source>
        <dbReference type="ARBA" id="ARBA00009580"/>
    </source>
</evidence>
<dbReference type="InterPro" id="IPR026893">
    <property type="entry name" value="Tyr/Ser_Pase_IphP-type"/>
</dbReference>
<dbReference type="Pfam" id="PF13350">
    <property type="entry name" value="Y_phosphatase3"/>
    <property type="match status" value="1"/>
</dbReference>
<keyword evidence="4" id="KW-1185">Reference proteome</keyword>
<dbReference type="PANTHER" id="PTHR31126:SF72">
    <property type="entry name" value="DUAL SPECIFICITY PROTEIN PHOSPHATASE TPBA"/>
    <property type="match status" value="1"/>
</dbReference>
<evidence type="ECO:0000313" key="3">
    <source>
        <dbReference type="EMBL" id="TRL40147.1"/>
    </source>
</evidence>
<dbReference type="PROSITE" id="PS00383">
    <property type="entry name" value="TYR_PHOSPHATASE_1"/>
    <property type="match status" value="1"/>
</dbReference>
<name>A0A549TDN5_9HYPH</name>
<gene>
    <name evidence="3" type="ORF">FNA46_07435</name>
</gene>
<dbReference type="Gene3D" id="3.90.190.10">
    <property type="entry name" value="Protein tyrosine phosphatase superfamily"/>
    <property type="match status" value="1"/>
</dbReference>
<comment type="similarity">
    <text evidence="1">Belongs to the protein-tyrosine phosphatase family.</text>
</comment>
<evidence type="ECO:0000313" key="4">
    <source>
        <dbReference type="Proteomes" id="UP000316801"/>
    </source>
</evidence>
<dbReference type="GO" id="GO:0004721">
    <property type="term" value="F:phosphoprotein phosphatase activity"/>
    <property type="evidence" value="ECO:0007669"/>
    <property type="project" value="InterPro"/>
</dbReference>
<dbReference type="Proteomes" id="UP000316801">
    <property type="component" value="Unassembled WGS sequence"/>
</dbReference>
<dbReference type="AlphaFoldDB" id="A0A549TDN5"/>
<protein>
    <submittedName>
        <fullName evidence="3">Protein tyrosine phosphatase</fullName>
    </submittedName>
</protein>
<sequence length="181" mass="19917">MRAGQTVLALSLSFGTYLCALQWTGNFHEVIPGRFYRSAQLSGTALSQDIETYHIRTVINLRGAQPGAGWYEDELAVARAHGVNHVDFTMSAERELTPAQSFALVALMRNAEGPILVHCKSGADRTGLASVMYLQQIAGVDEKTAEWQLTPLFGHLNIPFTGVYAMDDTWEQFEKLVGLPS</sequence>
<dbReference type="InterPro" id="IPR016130">
    <property type="entry name" value="Tyr_Pase_AS"/>
</dbReference>
<comment type="caution">
    <text evidence="3">The sequence shown here is derived from an EMBL/GenBank/DDBJ whole genome shotgun (WGS) entry which is preliminary data.</text>
</comment>
<feature type="domain" description="Tyrosine specific protein phosphatases" evidence="2">
    <location>
        <begin position="102"/>
        <end position="134"/>
    </location>
</feature>
<dbReference type="EMBL" id="VJMG01000016">
    <property type="protein sequence ID" value="TRL40147.1"/>
    <property type="molecule type" value="Genomic_DNA"/>
</dbReference>
<proteinExistence type="inferred from homology"/>
<dbReference type="SUPFAM" id="SSF52799">
    <property type="entry name" value="(Phosphotyrosine protein) phosphatases II"/>
    <property type="match status" value="1"/>
</dbReference>
<dbReference type="PROSITE" id="PS50056">
    <property type="entry name" value="TYR_PHOSPHATASE_2"/>
    <property type="match status" value="1"/>
</dbReference>
<accession>A0A549TDN5</accession>
<dbReference type="InterPro" id="IPR000387">
    <property type="entry name" value="Tyr_Pase_dom"/>
</dbReference>
<dbReference type="InterPro" id="IPR029021">
    <property type="entry name" value="Prot-tyrosine_phosphatase-like"/>
</dbReference>